<organism evidence="4 5">
    <name type="scientific">Candidatus Desulfatibia vada</name>
    <dbReference type="NCBI Taxonomy" id="2841696"/>
    <lineage>
        <taxon>Bacteria</taxon>
        <taxon>Pseudomonadati</taxon>
        <taxon>Thermodesulfobacteriota</taxon>
        <taxon>Desulfobacteria</taxon>
        <taxon>Desulfobacterales</taxon>
        <taxon>Desulfobacterales incertae sedis</taxon>
        <taxon>Candidatus Desulfatibia</taxon>
    </lineage>
</organism>
<dbReference type="Pfam" id="PF10263">
    <property type="entry name" value="SprT-like"/>
    <property type="match status" value="1"/>
</dbReference>
<dbReference type="InterPro" id="IPR055592">
    <property type="entry name" value="DUF7168"/>
</dbReference>
<evidence type="ECO:0000259" key="1">
    <source>
        <dbReference type="Pfam" id="PF10263"/>
    </source>
</evidence>
<evidence type="ECO:0000259" key="2">
    <source>
        <dbReference type="Pfam" id="PF10979"/>
    </source>
</evidence>
<evidence type="ECO:0000313" key="4">
    <source>
        <dbReference type="EMBL" id="MBC8433920.1"/>
    </source>
</evidence>
<dbReference type="EMBL" id="JACNIG010000354">
    <property type="protein sequence ID" value="MBC8433920.1"/>
    <property type="molecule type" value="Genomic_DNA"/>
</dbReference>
<dbReference type="Proteomes" id="UP000605201">
    <property type="component" value="Unassembled WGS sequence"/>
</dbReference>
<dbReference type="InterPro" id="IPR024498">
    <property type="entry name" value="DUF2786"/>
</dbReference>
<feature type="domain" description="DUF2786" evidence="2">
    <location>
        <begin position="140"/>
        <end position="177"/>
    </location>
</feature>
<evidence type="ECO:0000313" key="5">
    <source>
        <dbReference type="Proteomes" id="UP000605201"/>
    </source>
</evidence>
<sequence length="368" mass="42875">MKRKKTLIQAKLERLILHGLLCEWETARWVLSSDHRKMLTKPLFSLNKMQNLGYWSRPKREICLNRQFVLNHPWDAVREVLLHEMAHQFADQVLGAHNEPPHGTKFREACRLLRANPKASGNYRPLWEQIEHDSPAAEDKIMLRIKKLMALAESRNHHEAEAAMAKAHELISKYNIELLSHNENRKFISVFVGRPALRHPREDYHLAALILDFYFVKGIWVPAYVLEKGKMGRVLEISGTRHNIKIAGYIHDFIRHFINSQWRDYNQDKGLNRYRKTDFAVGIIEGFRSKLESQKINNIKSKSALMKIEDPLLTQYIDYKYPHTTSFARKVSSQDDNILEDGMKVGKKLVISKGITAKKKSKRLLPAN</sequence>
<dbReference type="InterPro" id="IPR006640">
    <property type="entry name" value="SprT-like_domain"/>
</dbReference>
<gene>
    <name evidence="4" type="ORF">H8D96_18565</name>
</gene>
<proteinExistence type="predicted"/>
<accession>A0A8J6P8N8</accession>
<dbReference type="Pfam" id="PF23771">
    <property type="entry name" value="DUF7168"/>
    <property type="match status" value="1"/>
</dbReference>
<name>A0A8J6P8N8_9BACT</name>
<feature type="domain" description="SprT-like" evidence="1">
    <location>
        <begin position="54"/>
        <end position="113"/>
    </location>
</feature>
<feature type="domain" description="DUF7168" evidence="3">
    <location>
        <begin position="196"/>
        <end position="299"/>
    </location>
</feature>
<dbReference type="Pfam" id="PF10979">
    <property type="entry name" value="DUF2786"/>
    <property type="match status" value="1"/>
</dbReference>
<protein>
    <submittedName>
        <fullName evidence="4">DUF2786 domain-containing protein</fullName>
    </submittedName>
</protein>
<evidence type="ECO:0000259" key="3">
    <source>
        <dbReference type="Pfam" id="PF23771"/>
    </source>
</evidence>
<comment type="caution">
    <text evidence="4">The sequence shown here is derived from an EMBL/GenBank/DDBJ whole genome shotgun (WGS) entry which is preliminary data.</text>
</comment>
<dbReference type="GO" id="GO:0006950">
    <property type="term" value="P:response to stress"/>
    <property type="evidence" value="ECO:0007669"/>
    <property type="project" value="UniProtKB-ARBA"/>
</dbReference>
<reference evidence="4 5" key="1">
    <citation type="submission" date="2020-08" db="EMBL/GenBank/DDBJ databases">
        <title>Bridging the membrane lipid divide: bacteria of the FCB group superphylum have the potential to synthesize archaeal ether lipids.</title>
        <authorList>
            <person name="Villanueva L."/>
            <person name="Von Meijenfeldt F.A.B."/>
            <person name="Westbye A.B."/>
            <person name="Yadav S."/>
            <person name="Hopmans E.C."/>
            <person name="Dutilh B.E."/>
            <person name="Sinninghe Damste J.S."/>
        </authorList>
    </citation>
    <scope>NUCLEOTIDE SEQUENCE [LARGE SCALE GENOMIC DNA]</scope>
    <source>
        <strain evidence="4">NIOZ-UU17</strain>
    </source>
</reference>
<dbReference type="AlphaFoldDB" id="A0A8J6P8N8"/>